<protein>
    <submittedName>
        <fullName evidence="2">Uncharacterized protein</fullName>
    </submittedName>
</protein>
<evidence type="ECO:0000313" key="2">
    <source>
        <dbReference type="EMBL" id="QSQ07687.1"/>
    </source>
</evidence>
<dbReference type="KEGG" id="kme:H0A61_00003"/>
<dbReference type="Proteomes" id="UP000662904">
    <property type="component" value="Chromosome"/>
</dbReference>
<keyword evidence="3" id="KW-1185">Reference proteome</keyword>
<dbReference type="RefSeq" id="WP_206707944.1">
    <property type="nucleotide sequence ID" value="NZ_CP059066.1"/>
</dbReference>
<accession>A0A8A0RJH8</accession>
<dbReference type="EMBL" id="CP059066">
    <property type="protein sequence ID" value="QSQ07687.1"/>
    <property type="molecule type" value="Genomic_DNA"/>
</dbReference>
<keyword evidence="1" id="KW-1133">Transmembrane helix</keyword>
<feature type="transmembrane region" description="Helical" evidence="1">
    <location>
        <begin position="53"/>
        <end position="72"/>
    </location>
</feature>
<dbReference type="AlphaFoldDB" id="A0A8A0RJH8"/>
<reference evidence="2" key="1">
    <citation type="submission" date="2020-07" db="EMBL/GenBank/DDBJ databases">
        <title>Koleobacter methoxysyntrophicus gen. nov., sp. nov., a novel anaerobic bacterium isolated from deep subsurface oil field and proposal of Koleobacterales ord. nov. in the phylum Firmicutes.</title>
        <authorList>
            <person name="Sakamoto S."/>
            <person name="Tamaki H."/>
        </authorList>
    </citation>
    <scope>NUCLEOTIDE SEQUENCE</scope>
    <source>
        <strain evidence="2">NRmbB1</strain>
    </source>
</reference>
<evidence type="ECO:0000256" key="1">
    <source>
        <dbReference type="SAM" id="Phobius"/>
    </source>
</evidence>
<evidence type="ECO:0000313" key="3">
    <source>
        <dbReference type="Proteomes" id="UP000662904"/>
    </source>
</evidence>
<sequence>MYGQEHPLPYKTGEREKYILGLDLIQIGWLSFGIFLAVQMAKIVPPLPGPWIVFRYIHYGIPVILSVVVSFFEEPTTKLPLYLYIFHWLLQRLRPRKLT</sequence>
<proteinExistence type="predicted"/>
<organism evidence="2 3">
    <name type="scientific">Koleobacter methoxysyntrophicus</name>
    <dbReference type="NCBI Taxonomy" id="2751313"/>
    <lineage>
        <taxon>Bacteria</taxon>
        <taxon>Bacillati</taxon>
        <taxon>Bacillota</taxon>
        <taxon>Clostridia</taxon>
        <taxon>Koleobacterales</taxon>
        <taxon>Koleobacteraceae</taxon>
        <taxon>Koleobacter</taxon>
    </lineage>
</organism>
<keyword evidence="1" id="KW-0812">Transmembrane</keyword>
<name>A0A8A0RJH8_9FIRM</name>
<keyword evidence="1" id="KW-0472">Membrane</keyword>
<feature type="transmembrane region" description="Helical" evidence="1">
    <location>
        <begin position="20"/>
        <end position="41"/>
    </location>
</feature>
<gene>
    <name evidence="2" type="ORF">H0A61_00003</name>
</gene>